<dbReference type="EMBL" id="UYRU01054061">
    <property type="protein sequence ID" value="VDN12508.1"/>
    <property type="molecule type" value="Genomic_DNA"/>
</dbReference>
<feature type="region of interest" description="Disordered" evidence="1">
    <location>
        <begin position="77"/>
        <end position="96"/>
    </location>
</feature>
<evidence type="ECO:0000313" key="3">
    <source>
        <dbReference type="Proteomes" id="UP000281553"/>
    </source>
</evidence>
<keyword evidence="3" id="KW-1185">Reference proteome</keyword>
<dbReference type="AlphaFoldDB" id="A0A3P7LR94"/>
<sequence>MDFSTAPIADLEVDDLSVGDENWSNHVEDAINCVLKRSMSDPFDIAVGLNLEVSLERLIWTFDNDISANLTSTDANNKVEKEQDAQTKRSNVDAIK</sequence>
<reference evidence="2 3" key="1">
    <citation type="submission" date="2018-11" db="EMBL/GenBank/DDBJ databases">
        <authorList>
            <consortium name="Pathogen Informatics"/>
        </authorList>
    </citation>
    <scope>NUCLEOTIDE SEQUENCE [LARGE SCALE GENOMIC DNA]</scope>
</reference>
<evidence type="ECO:0000313" key="2">
    <source>
        <dbReference type="EMBL" id="VDN12508.1"/>
    </source>
</evidence>
<protein>
    <submittedName>
        <fullName evidence="2">Uncharacterized protein</fullName>
    </submittedName>
</protein>
<proteinExistence type="predicted"/>
<organism evidence="2 3">
    <name type="scientific">Dibothriocephalus latus</name>
    <name type="common">Fish tapeworm</name>
    <name type="synonym">Diphyllobothrium latum</name>
    <dbReference type="NCBI Taxonomy" id="60516"/>
    <lineage>
        <taxon>Eukaryota</taxon>
        <taxon>Metazoa</taxon>
        <taxon>Spiralia</taxon>
        <taxon>Lophotrochozoa</taxon>
        <taxon>Platyhelminthes</taxon>
        <taxon>Cestoda</taxon>
        <taxon>Eucestoda</taxon>
        <taxon>Diphyllobothriidea</taxon>
        <taxon>Diphyllobothriidae</taxon>
        <taxon>Dibothriocephalus</taxon>
    </lineage>
</organism>
<name>A0A3P7LR94_DIBLA</name>
<evidence type="ECO:0000256" key="1">
    <source>
        <dbReference type="SAM" id="MobiDB-lite"/>
    </source>
</evidence>
<accession>A0A3P7LR94</accession>
<dbReference type="OrthoDB" id="6280626at2759"/>
<gene>
    <name evidence="2" type="ORF">DILT_LOCUS8339</name>
</gene>
<dbReference type="Proteomes" id="UP000281553">
    <property type="component" value="Unassembled WGS sequence"/>
</dbReference>